<keyword evidence="1" id="KW-0134">Cell wall</keyword>
<evidence type="ECO:0000256" key="2">
    <source>
        <dbReference type="ARBA" id="ARBA00022525"/>
    </source>
</evidence>
<feature type="compositionally biased region" description="Basic and acidic residues" evidence="5">
    <location>
        <begin position="671"/>
        <end position="683"/>
    </location>
</feature>
<reference evidence="8 9" key="1">
    <citation type="submission" date="2016-10" db="EMBL/GenBank/DDBJ databases">
        <authorList>
            <person name="de Groot N.N."/>
        </authorList>
    </citation>
    <scope>NUCLEOTIDE SEQUENCE [LARGE SCALE GENOMIC DNA]</scope>
    <source>
        <strain evidence="8 9">DSM 15695</strain>
    </source>
</reference>
<feature type="compositionally biased region" description="Polar residues" evidence="5">
    <location>
        <begin position="645"/>
        <end position="654"/>
    </location>
</feature>
<keyword evidence="4" id="KW-0572">Peptidoglycan-anchor</keyword>
<feature type="domain" description="Gram-positive cocci surface proteins LPxTG" evidence="7">
    <location>
        <begin position="729"/>
        <end position="760"/>
    </location>
</feature>
<dbReference type="InterPro" id="IPR019931">
    <property type="entry name" value="LPXTG_anchor"/>
</dbReference>
<evidence type="ECO:0000256" key="3">
    <source>
        <dbReference type="ARBA" id="ARBA00022729"/>
    </source>
</evidence>
<sequence>MRKFPITAASLLLSSMTLVGLTANQSVEAKTVEEVQAMIDQAPEGSVHTTVNENGENEVENTGDYYNADADPLKLADQGQLAEDPTVPSEERIVTGEFHNHTNQSNDASEKYMTLENVLNAGFREDLDQLPEEAYPNLDYGQAFDYYMSQDHFRKSPRDINGDPLVKDGNGYEKPTWKTIQSQIDKYNELKAQGKYSGKIYYPGFEWDLFGLDHVTVGIIEDSTNRVPLDAIRHFEWLYSYDTPTSAFTDNELEVFGPRDNVKADKTNAYDGLRWLQKYYPHSFFLVNHPSRHNGGGGEVRVEDIRDMLNVAPDIVAGLEGMPGNQMGGDRGEMRDIYGGADLMIAKVGGVWDSLLGEGRQFYNYANSDFHFKISSNGIYSSGYWPSEYSRNYTKVSGNTFQDISEGLKIGNSWSVYGDLISGLEFYVEADGKKVEMGGTLEVAKDTLANLTIRFKDTQKNNYKPLSADHRSNVSNHPILDHIDLIVGNIFGEMADKTTAENPTTRIARRFDQTNWSQADADGWHTIKVPFIINQDMYMRLRGTNHGLGVAGETDQDGNPLLDEELKKPMSANEATYDWSHPTEEYKKQMMAHFNRINDRNYSDLWFYANPIRLMVADSTYTIPKEYEAIVKNLVKDPSSINQVENDIANNTPTIPQPEKPEIDPELPDQSGDKDNQAPDKNTDANQEIDDTDKTTNDTEKENISTIKDNSLPQISNASDINIQAAGSLPETGEQDPSLIFTGAALSIIAGLGLIKSRKP</sequence>
<evidence type="ECO:0000313" key="8">
    <source>
        <dbReference type="EMBL" id="SEQ01227.1"/>
    </source>
</evidence>
<feature type="compositionally biased region" description="Basic and acidic residues" evidence="5">
    <location>
        <begin position="692"/>
        <end position="703"/>
    </location>
</feature>
<keyword evidence="3 6" id="KW-0732">Signal</keyword>
<feature type="chain" id="PRO_5011697870" evidence="6">
    <location>
        <begin position="30"/>
        <end position="760"/>
    </location>
</feature>
<dbReference type="AlphaFoldDB" id="A0A1H9CJL9"/>
<accession>A0A1H9CJL9</accession>
<dbReference type="EMBL" id="FOEN01000004">
    <property type="protein sequence ID" value="SEQ01227.1"/>
    <property type="molecule type" value="Genomic_DNA"/>
</dbReference>
<dbReference type="PROSITE" id="PS50847">
    <property type="entry name" value="GRAM_POS_ANCHORING"/>
    <property type="match status" value="1"/>
</dbReference>
<name>A0A1H9CJL9_9LACT</name>
<feature type="region of interest" description="Disordered" evidence="5">
    <location>
        <begin position="645"/>
        <end position="713"/>
    </location>
</feature>
<evidence type="ECO:0000256" key="5">
    <source>
        <dbReference type="SAM" id="MobiDB-lite"/>
    </source>
</evidence>
<evidence type="ECO:0000256" key="6">
    <source>
        <dbReference type="SAM" id="SignalP"/>
    </source>
</evidence>
<gene>
    <name evidence="8" type="ORF">SAMN04488558_10452</name>
</gene>
<keyword evidence="2" id="KW-0964">Secreted</keyword>
<dbReference type="RefSeq" id="WP_092571177.1">
    <property type="nucleotide sequence ID" value="NZ_FOEN01000004.1"/>
</dbReference>
<feature type="compositionally biased region" description="Polar residues" evidence="5">
    <location>
        <begin position="704"/>
        <end position="713"/>
    </location>
</feature>
<protein>
    <submittedName>
        <fullName evidence="8">LPXTG-motif cell wall anchor domain-containing protein</fullName>
    </submittedName>
</protein>
<evidence type="ECO:0000313" key="9">
    <source>
        <dbReference type="Proteomes" id="UP000198833"/>
    </source>
</evidence>
<proteinExistence type="predicted"/>
<evidence type="ECO:0000256" key="4">
    <source>
        <dbReference type="ARBA" id="ARBA00023088"/>
    </source>
</evidence>
<keyword evidence="9" id="KW-1185">Reference proteome</keyword>
<dbReference type="STRING" id="89093.SAMN04488558_10452"/>
<feature type="signal peptide" evidence="6">
    <location>
        <begin position="1"/>
        <end position="29"/>
    </location>
</feature>
<evidence type="ECO:0000256" key="1">
    <source>
        <dbReference type="ARBA" id="ARBA00022512"/>
    </source>
</evidence>
<organism evidence="8 9">
    <name type="scientific">Ignavigranum ruoffiae</name>
    <dbReference type="NCBI Taxonomy" id="89093"/>
    <lineage>
        <taxon>Bacteria</taxon>
        <taxon>Bacillati</taxon>
        <taxon>Bacillota</taxon>
        <taxon>Bacilli</taxon>
        <taxon>Lactobacillales</taxon>
        <taxon>Aerococcaceae</taxon>
        <taxon>Ignavigranum</taxon>
    </lineage>
</organism>
<dbReference type="Proteomes" id="UP000198833">
    <property type="component" value="Unassembled WGS sequence"/>
</dbReference>
<evidence type="ECO:0000259" key="7">
    <source>
        <dbReference type="PROSITE" id="PS50847"/>
    </source>
</evidence>
<dbReference type="OrthoDB" id="9997at2"/>
<dbReference type="NCBIfam" id="TIGR01167">
    <property type="entry name" value="LPXTG_anchor"/>
    <property type="match status" value="1"/>
</dbReference>